<dbReference type="Proteomes" id="UP000696573">
    <property type="component" value="Unassembled WGS sequence"/>
</dbReference>
<sequence>MSRIWFLLRLAPRRIPFRLTPRPWPWSLSLSSMRGVTSPKLLGKPEIPTAQIFRYNCGPSCPQKALEGKVRRLADNEPRCEGWDRMDTKRHPYKNAPYKYYQVFKFYSGNNLLGQYHHVKDKLEFYPAKRYEKK</sequence>
<dbReference type="AlphaFoldDB" id="A0A9N9YK85"/>
<gene>
    <name evidence="1" type="ORF">CRHIZ90672A_00013349</name>
</gene>
<dbReference type="OrthoDB" id="10319475at2759"/>
<protein>
    <submittedName>
        <fullName evidence="1">Uncharacterized protein</fullName>
    </submittedName>
</protein>
<comment type="caution">
    <text evidence="1">The sequence shown here is derived from an EMBL/GenBank/DDBJ whole genome shotgun (WGS) entry which is preliminary data.</text>
</comment>
<evidence type="ECO:0000313" key="1">
    <source>
        <dbReference type="EMBL" id="CAH0021130.1"/>
    </source>
</evidence>
<keyword evidence="2" id="KW-1185">Reference proteome</keyword>
<accession>A0A9N9YK85</accession>
<proteinExistence type="predicted"/>
<name>A0A9N9YK85_9HYPO</name>
<dbReference type="EMBL" id="CABFNQ020000652">
    <property type="protein sequence ID" value="CAH0021130.1"/>
    <property type="molecule type" value="Genomic_DNA"/>
</dbReference>
<organism evidence="1 2">
    <name type="scientific">Clonostachys rhizophaga</name>
    <dbReference type="NCBI Taxonomy" id="160324"/>
    <lineage>
        <taxon>Eukaryota</taxon>
        <taxon>Fungi</taxon>
        <taxon>Dikarya</taxon>
        <taxon>Ascomycota</taxon>
        <taxon>Pezizomycotina</taxon>
        <taxon>Sordariomycetes</taxon>
        <taxon>Hypocreomycetidae</taxon>
        <taxon>Hypocreales</taxon>
        <taxon>Bionectriaceae</taxon>
        <taxon>Clonostachys</taxon>
    </lineage>
</organism>
<evidence type="ECO:0000313" key="2">
    <source>
        <dbReference type="Proteomes" id="UP000696573"/>
    </source>
</evidence>
<reference evidence="1" key="1">
    <citation type="submission" date="2021-10" db="EMBL/GenBank/DDBJ databases">
        <authorList>
            <person name="Piombo E."/>
        </authorList>
    </citation>
    <scope>NUCLEOTIDE SEQUENCE</scope>
</reference>